<feature type="transmembrane region" description="Helical" evidence="1">
    <location>
        <begin position="7"/>
        <end position="31"/>
    </location>
</feature>
<name>A0A1F7GKM1_9BACT</name>
<dbReference type="InterPro" id="IPR012902">
    <property type="entry name" value="N_methyl_site"/>
</dbReference>
<dbReference type="EMBL" id="MFZI01000056">
    <property type="protein sequence ID" value="OGK19112.1"/>
    <property type="molecule type" value="Genomic_DNA"/>
</dbReference>
<keyword evidence="1" id="KW-1133">Transmembrane helix</keyword>
<dbReference type="Gene3D" id="3.30.700.10">
    <property type="entry name" value="Glycoprotein, Type 4 Pilin"/>
    <property type="match status" value="1"/>
</dbReference>
<comment type="caution">
    <text evidence="2">The sequence shown here is derived from an EMBL/GenBank/DDBJ whole genome shotgun (WGS) entry which is preliminary data.</text>
</comment>
<dbReference type="Proteomes" id="UP000177026">
    <property type="component" value="Unassembled WGS sequence"/>
</dbReference>
<evidence type="ECO:0000313" key="2">
    <source>
        <dbReference type="EMBL" id="OGK19112.1"/>
    </source>
</evidence>
<accession>A0A1F7GKM1</accession>
<dbReference type="PROSITE" id="PS00409">
    <property type="entry name" value="PROKAR_NTER_METHYL"/>
    <property type="match status" value="1"/>
</dbReference>
<evidence type="ECO:0000256" key="1">
    <source>
        <dbReference type="SAM" id="Phobius"/>
    </source>
</evidence>
<evidence type="ECO:0000313" key="3">
    <source>
        <dbReference type="Proteomes" id="UP000177026"/>
    </source>
</evidence>
<gene>
    <name evidence="2" type="ORF">A2866_03355</name>
</gene>
<dbReference type="InterPro" id="IPR045584">
    <property type="entry name" value="Pilin-like"/>
</dbReference>
<dbReference type="Pfam" id="PF07963">
    <property type="entry name" value="N_methyl"/>
    <property type="match status" value="1"/>
</dbReference>
<protein>
    <recommendedName>
        <fullName evidence="4">Type II secretion system protein GspG C-terminal domain-containing protein</fullName>
    </recommendedName>
</protein>
<dbReference type="AlphaFoldDB" id="A0A1F7GKM1"/>
<keyword evidence="1" id="KW-0812">Transmembrane</keyword>
<organism evidence="2 3">
    <name type="scientific">Candidatus Roizmanbacteria bacterium RIFCSPHIGHO2_01_FULL_39_8</name>
    <dbReference type="NCBI Taxonomy" id="1802033"/>
    <lineage>
        <taxon>Bacteria</taxon>
        <taxon>Candidatus Roizmaniibacteriota</taxon>
    </lineage>
</organism>
<dbReference type="NCBIfam" id="TIGR02532">
    <property type="entry name" value="IV_pilin_GFxxxE"/>
    <property type="match status" value="1"/>
</dbReference>
<reference evidence="2 3" key="1">
    <citation type="journal article" date="2016" name="Nat. Commun.">
        <title>Thousands of microbial genomes shed light on interconnected biogeochemical processes in an aquifer system.</title>
        <authorList>
            <person name="Anantharaman K."/>
            <person name="Brown C.T."/>
            <person name="Hug L.A."/>
            <person name="Sharon I."/>
            <person name="Castelle C.J."/>
            <person name="Probst A.J."/>
            <person name="Thomas B.C."/>
            <person name="Singh A."/>
            <person name="Wilkins M.J."/>
            <person name="Karaoz U."/>
            <person name="Brodie E.L."/>
            <person name="Williams K.H."/>
            <person name="Hubbard S.S."/>
            <person name="Banfield J.F."/>
        </authorList>
    </citation>
    <scope>NUCLEOTIDE SEQUENCE [LARGE SCALE GENOMIC DNA]</scope>
</reference>
<proteinExistence type="predicted"/>
<sequence length="187" mass="19621">MNILKKGFTLIELIIVIAILGILAAGLLAILDPIEQINRATDTKYLTSAGEIKNSVERYYASKQYYPWCTSAGCATYRAPCTAARSRTAFATGGTCAAAVLTELINTGELKTGTTVNSVINLEVEAGGDPYQLSWVPASKNVKTQYAAVAGNSGVYVAPIATDACATIGTAALCPNTSATCTYCLFK</sequence>
<dbReference type="SUPFAM" id="SSF54523">
    <property type="entry name" value="Pili subunits"/>
    <property type="match status" value="1"/>
</dbReference>
<keyword evidence="1" id="KW-0472">Membrane</keyword>
<evidence type="ECO:0008006" key="4">
    <source>
        <dbReference type="Google" id="ProtNLM"/>
    </source>
</evidence>